<dbReference type="NCBIfam" id="NF041079">
    <property type="entry name" value="CBASS_lipase"/>
    <property type="match status" value="1"/>
</dbReference>
<gene>
    <name evidence="5" type="ORF">F0P93_30375</name>
</gene>
<name>A0A5N1J303_9BACT</name>
<feature type="short sequence motif" description="GXGXXG" evidence="3">
    <location>
        <begin position="19"/>
        <end position="24"/>
    </location>
</feature>
<dbReference type="PROSITE" id="PS51635">
    <property type="entry name" value="PNPLA"/>
    <property type="match status" value="1"/>
</dbReference>
<protein>
    <submittedName>
        <fullName evidence="5">Patatin-like phospholipase family protein</fullName>
    </submittedName>
</protein>
<dbReference type="PANTHER" id="PTHR32176">
    <property type="entry name" value="XYLOSE ISOMERASE"/>
    <property type="match status" value="1"/>
</dbReference>
<evidence type="ECO:0000313" key="6">
    <source>
        <dbReference type="Proteomes" id="UP000326344"/>
    </source>
</evidence>
<dbReference type="GO" id="GO:0047372">
    <property type="term" value="F:monoacylglycerol lipase activity"/>
    <property type="evidence" value="ECO:0007669"/>
    <property type="project" value="TreeGrafter"/>
</dbReference>
<feature type="short sequence motif" description="GXSXG" evidence="3">
    <location>
        <begin position="57"/>
        <end position="61"/>
    </location>
</feature>
<keyword evidence="2 3" id="KW-0443">Lipid metabolism</keyword>
<dbReference type="InterPro" id="IPR016035">
    <property type="entry name" value="Acyl_Trfase/lysoPLipase"/>
</dbReference>
<organism evidence="5 6">
    <name type="scientific">Larkinella humicola</name>
    <dbReference type="NCBI Taxonomy" id="2607654"/>
    <lineage>
        <taxon>Bacteria</taxon>
        <taxon>Pseudomonadati</taxon>
        <taxon>Bacteroidota</taxon>
        <taxon>Cytophagia</taxon>
        <taxon>Cytophagales</taxon>
        <taxon>Spirosomataceae</taxon>
        <taxon>Larkinella</taxon>
    </lineage>
</organism>
<dbReference type="InterPro" id="IPR002641">
    <property type="entry name" value="PNPLA_dom"/>
</dbReference>
<keyword evidence="3" id="KW-0378">Hydrolase</keyword>
<feature type="active site" description="Proton acceptor" evidence="3">
    <location>
        <position position="208"/>
    </location>
</feature>
<keyword evidence="6" id="KW-1185">Reference proteome</keyword>
<feature type="active site" description="Nucleophile" evidence="3">
    <location>
        <position position="59"/>
    </location>
</feature>
<evidence type="ECO:0000256" key="1">
    <source>
        <dbReference type="ARBA" id="ARBA00010240"/>
    </source>
</evidence>
<evidence type="ECO:0000313" key="5">
    <source>
        <dbReference type="EMBL" id="KAA9341143.1"/>
    </source>
</evidence>
<dbReference type="Proteomes" id="UP000326344">
    <property type="component" value="Unassembled WGS sequence"/>
</dbReference>
<dbReference type="SUPFAM" id="SSF52151">
    <property type="entry name" value="FabD/lysophospholipase-like"/>
    <property type="match status" value="1"/>
</dbReference>
<dbReference type="AlphaFoldDB" id="A0A5N1J303"/>
<dbReference type="GO" id="GO:0004620">
    <property type="term" value="F:phospholipase activity"/>
    <property type="evidence" value="ECO:0007669"/>
    <property type="project" value="TreeGrafter"/>
</dbReference>
<dbReference type="Gene3D" id="3.40.1090.10">
    <property type="entry name" value="Cytosolic phospholipase A2 catalytic domain"/>
    <property type="match status" value="1"/>
</dbReference>
<feature type="domain" description="PNPLA" evidence="4">
    <location>
        <begin position="15"/>
        <end position="221"/>
    </location>
</feature>
<comment type="similarity">
    <text evidence="1">Belongs to the patatin family.</text>
</comment>
<sequence>MTIVNTQDQKSFRILSIDGGGIRGIIPARILCELESHLSHEKGEQVRFCDYFDLICGTSTGGIIAIGLALGMSASEILALYDTNAQKIFGHWRWTTPKNVRRVSHPKHSNAGLMNVLKKAFGPYSNGNDETRLGHAKTRLAIPAYIASSGKTRVFKTSHNPELRRDYQVPAYQVALATSAAPTFFPAHTFKYFDTLTNTTNTLTNLVDGGIFANNPAIIGFSEAIALDVPIGNLKILSLGTGSEAFKEPFSTDRFYNLSPAWGAAYWMNPFNGPPLVEMMMQANSEIVDNTLKVLSRGVGNTDRQVFQYDRIQVKFDSSKERVSLDTTRQNKLNFLKEKGKDLYDQHGTRIAADYFKEKITHYIPSFSL</sequence>
<comment type="caution">
    <text evidence="5">The sequence shown here is derived from an EMBL/GenBank/DDBJ whole genome shotgun (WGS) entry which is preliminary data.</text>
</comment>
<evidence type="ECO:0000259" key="4">
    <source>
        <dbReference type="PROSITE" id="PS51635"/>
    </source>
</evidence>
<dbReference type="CDD" id="cd07199">
    <property type="entry name" value="Pat17_PNPLA8_PNPLA9_like"/>
    <property type="match status" value="1"/>
</dbReference>
<dbReference type="PANTHER" id="PTHR32176:SF92">
    <property type="entry name" value="XYLOSE ISOMERASE"/>
    <property type="match status" value="1"/>
</dbReference>
<accession>A0A5N1J303</accession>
<feature type="short sequence motif" description="DGA/G" evidence="3">
    <location>
        <begin position="208"/>
        <end position="210"/>
    </location>
</feature>
<evidence type="ECO:0000256" key="2">
    <source>
        <dbReference type="ARBA" id="ARBA00023098"/>
    </source>
</evidence>
<dbReference type="EMBL" id="VTWS01000013">
    <property type="protein sequence ID" value="KAA9341143.1"/>
    <property type="molecule type" value="Genomic_DNA"/>
</dbReference>
<dbReference type="Pfam" id="PF01734">
    <property type="entry name" value="Patatin"/>
    <property type="match status" value="1"/>
</dbReference>
<proteinExistence type="inferred from homology"/>
<keyword evidence="3" id="KW-0442">Lipid degradation</keyword>
<reference evidence="5 6" key="1">
    <citation type="submission" date="2019-09" db="EMBL/GenBank/DDBJ databases">
        <title>Genome Sequence of Larkinella sp MA1.</title>
        <authorList>
            <person name="Srinivasan S."/>
        </authorList>
    </citation>
    <scope>NUCLEOTIDE SEQUENCE [LARGE SCALE GENOMIC DNA]</scope>
    <source>
        <strain evidence="5 6">MA1</strain>
    </source>
</reference>
<evidence type="ECO:0000256" key="3">
    <source>
        <dbReference type="PROSITE-ProRule" id="PRU01161"/>
    </source>
</evidence>
<dbReference type="GO" id="GO:0016042">
    <property type="term" value="P:lipid catabolic process"/>
    <property type="evidence" value="ECO:0007669"/>
    <property type="project" value="UniProtKB-UniRule"/>
</dbReference>